<dbReference type="InterPro" id="IPR029044">
    <property type="entry name" value="Nucleotide-diphossugar_trans"/>
</dbReference>
<accession>A0A6J4UIF3</accession>
<dbReference type="InterPro" id="IPR001173">
    <property type="entry name" value="Glyco_trans_2-like"/>
</dbReference>
<dbReference type="EMBL" id="CADCWC010000386">
    <property type="protein sequence ID" value="CAA9548942.1"/>
    <property type="molecule type" value="Genomic_DNA"/>
</dbReference>
<dbReference type="SUPFAM" id="SSF53448">
    <property type="entry name" value="Nucleotide-diphospho-sugar transferases"/>
    <property type="match status" value="1"/>
</dbReference>
<proteinExistence type="predicted"/>
<dbReference type="AlphaFoldDB" id="A0A6J4UIF3"/>
<dbReference type="Pfam" id="PF00535">
    <property type="entry name" value="Glycos_transf_2"/>
    <property type="match status" value="1"/>
</dbReference>
<evidence type="ECO:0000259" key="1">
    <source>
        <dbReference type="Pfam" id="PF00535"/>
    </source>
</evidence>
<evidence type="ECO:0000313" key="2">
    <source>
        <dbReference type="EMBL" id="CAA9548942.1"/>
    </source>
</evidence>
<organism evidence="2">
    <name type="scientific">uncultured Thermoleophilia bacterium</name>
    <dbReference type="NCBI Taxonomy" id="1497501"/>
    <lineage>
        <taxon>Bacteria</taxon>
        <taxon>Bacillati</taxon>
        <taxon>Actinomycetota</taxon>
        <taxon>Thermoleophilia</taxon>
        <taxon>environmental samples</taxon>
    </lineage>
</organism>
<dbReference type="Gene3D" id="3.90.550.10">
    <property type="entry name" value="Spore Coat Polysaccharide Biosynthesis Protein SpsA, Chain A"/>
    <property type="match status" value="1"/>
</dbReference>
<dbReference type="PANTHER" id="PTHR43179:SF7">
    <property type="entry name" value="RHAMNOSYLTRANSFERASE WBBL"/>
    <property type="match status" value="1"/>
</dbReference>
<feature type="domain" description="Glycosyltransferase 2-like" evidence="1">
    <location>
        <begin position="10"/>
        <end position="129"/>
    </location>
</feature>
<name>A0A6J4UIF3_9ACTN</name>
<dbReference type="CDD" id="cd04186">
    <property type="entry name" value="GT_2_like_c"/>
    <property type="match status" value="1"/>
</dbReference>
<sequence>MPVPDVTISIVNHEHRELLLECLATVTARPVPGRTAEIVVLDNASGDGSVEAVAAAFPQLRVLAHRRRAGFGANHNTVIRATTGRHVLLLNDDAMIAPEAVGVLVDHLDAHPELGAVAPRLLNPDGTHQASAWRFPTPAAAAVGTLTLGRRGVTQSAGTAPRRVDWATGAVLLLRRAALDRVGLFDEGFFMYAEETDLLRRMADGGYGTAYLPGVTAVHHGQGSSAGVPERRINEQWRSRHRYWRKHHAAPAARLAGLLTGAQYGLRAGVATAVLRLPVRRRPVAVEPLDPARYRLHARDALGVRGPGLAELAEEFNARQAVDR</sequence>
<reference evidence="2" key="1">
    <citation type="submission" date="2020-02" db="EMBL/GenBank/DDBJ databases">
        <authorList>
            <person name="Meier V. D."/>
        </authorList>
    </citation>
    <scope>NUCLEOTIDE SEQUENCE</scope>
    <source>
        <strain evidence="2">AVDCRST_MAG79</strain>
    </source>
</reference>
<gene>
    <name evidence="2" type="ORF">AVDCRST_MAG79-2537</name>
</gene>
<protein>
    <submittedName>
        <fullName evidence="2">dTDP-Rha:A-D-GlcNAc-diphosphoryl polyprenol, A-3-L-rhamnosyl transferase WbbL</fullName>
    </submittedName>
</protein>
<dbReference type="PANTHER" id="PTHR43179">
    <property type="entry name" value="RHAMNOSYLTRANSFERASE WBBL"/>
    <property type="match status" value="1"/>
</dbReference>
<keyword evidence="2" id="KW-0808">Transferase</keyword>
<dbReference type="GO" id="GO:0016740">
    <property type="term" value="F:transferase activity"/>
    <property type="evidence" value="ECO:0007669"/>
    <property type="project" value="UniProtKB-KW"/>
</dbReference>